<name>A0A508WPK5_9HYPH</name>
<reference evidence="1" key="1">
    <citation type="submission" date="2019-06" db="EMBL/GenBank/DDBJ databases">
        <authorList>
            <person name="Le Quere A."/>
            <person name="Colella S."/>
        </authorList>
    </citation>
    <scope>NUCLEOTIDE SEQUENCE</scope>
    <source>
        <strain evidence="1">EmedicaeMD41</strain>
    </source>
</reference>
<organism evidence="1">
    <name type="scientific">Sinorhizobium medicae</name>
    <dbReference type="NCBI Taxonomy" id="110321"/>
    <lineage>
        <taxon>Bacteria</taxon>
        <taxon>Pseudomonadati</taxon>
        <taxon>Pseudomonadota</taxon>
        <taxon>Alphaproteobacteria</taxon>
        <taxon>Hyphomicrobiales</taxon>
        <taxon>Rhizobiaceae</taxon>
        <taxon>Sinorhizobium/Ensifer group</taxon>
        <taxon>Sinorhizobium</taxon>
    </lineage>
</organism>
<gene>
    <name evidence="1" type="ORF">EMEDMD4_1060046</name>
</gene>
<dbReference type="EMBL" id="CABFNB010000009">
    <property type="protein sequence ID" value="VTZ59364.1"/>
    <property type="molecule type" value="Genomic_DNA"/>
</dbReference>
<proteinExistence type="predicted"/>
<dbReference type="Proteomes" id="UP000507954">
    <property type="component" value="Unassembled WGS sequence"/>
</dbReference>
<sequence length="49" mass="5272">MNLLSRAHNKTVLPNDAMAIEVDLLISGGERPFAHQTSLLKSDPGVSAR</sequence>
<protein>
    <submittedName>
        <fullName evidence="1">Uncharacterized protein</fullName>
    </submittedName>
</protein>
<accession>A0A508WPK5</accession>
<evidence type="ECO:0000313" key="1">
    <source>
        <dbReference type="EMBL" id="VTZ59364.1"/>
    </source>
</evidence>
<dbReference type="AlphaFoldDB" id="A0A508WPK5"/>